<dbReference type="EMBL" id="CAUOFW020002081">
    <property type="protein sequence ID" value="CAK9150951.1"/>
    <property type="molecule type" value="Genomic_DNA"/>
</dbReference>
<accession>A0ABC8S137</accession>
<comment type="caution">
    <text evidence="2">The sequence shown here is derived from an EMBL/GenBank/DDBJ whole genome shotgun (WGS) entry which is preliminary data.</text>
</comment>
<name>A0ABC8S137_9AQUA</name>
<evidence type="ECO:0000313" key="3">
    <source>
        <dbReference type="Proteomes" id="UP001642360"/>
    </source>
</evidence>
<dbReference type="AlphaFoldDB" id="A0ABC8S137"/>
<evidence type="ECO:0000259" key="1">
    <source>
        <dbReference type="Pfam" id="PF03478"/>
    </source>
</evidence>
<proteinExistence type="predicted"/>
<dbReference type="PANTHER" id="PTHR33127">
    <property type="entry name" value="TRANSMEMBRANE PROTEIN"/>
    <property type="match status" value="1"/>
</dbReference>
<feature type="domain" description="KIB1-4 beta-propeller" evidence="1">
    <location>
        <begin position="106"/>
        <end position="366"/>
    </location>
</feature>
<keyword evidence="3" id="KW-1185">Reference proteome</keyword>
<dbReference type="Pfam" id="PF03478">
    <property type="entry name" value="Beta-prop_KIB1-4"/>
    <property type="match status" value="1"/>
</dbReference>
<organism evidence="2 3">
    <name type="scientific">Ilex paraguariensis</name>
    <name type="common">yerba mate</name>
    <dbReference type="NCBI Taxonomy" id="185542"/>
    <lineage>
        <taxon>Eukaryota</taxon>
        <taxon>Viridiplantae</taxon>
        <taxon>Streptophyta</taxon>
        <taxon>Embryophyta</taxon>
        <taxon>Tracheophyta</taxon>
        <taxon>Spermatophyta</taxon>
        <taxon>Magnoliopsida</taxon>
        <taxon>eudicotyledons</taxon>
        <taxon>Gunneridae</taxon>
        <taxon>Pentapetalae</taxon>
        <taxon>asterids</taxon>
        <taxon>campanulids</taxon>
        <taxon>Aquifoliales</taxon>
        <taxon>Aquifoliaceae</taxon>
        <taxon>Ilex</taxon>
    </lineage>
</organism>
<gene>
    <name evidence="2" type="ORF">ILEXP_LOCUS19107</name>
</gene>
<dbReference type="PANTHER" id="PTHR33127:SF69">
    <property type="entry name" value="OS09G0340800 PROTEIN"/>
    <property type="match status" value="1"/>
</dbReference>
<dbReference type="Proteomes" id="UP001642360">
    <property type="component" value="Unassembled WGS sequence"/>
</dbReference>
<sequence>MALKAKKVKKQVSGDKDATITRPWPDLPQQLLQLISRQSTLMQRISYRGVTKSWRASPRQCNTRGKSPWPQLSDDGDHVWSDDKSHPNFFNISFHHGCIWWYGRKPPEYCYYHWTHFVGYCYGLLVTRGKELCLCEPNKRISCRLPPWDDNIPIKFITLSSSLKNAVLSARESRHYRIWGGFDVDCIVLVLTGICSPAFVYHIRYGRGELEWKSQDCTVIDPYGSDQQFMKFSNVIHFEGKFYALSLQGTLAVIKFIDSRLSITSISTSRAVPSVFSKHFREYLVESDGEILLVFLISTKSMNLVDDVEVFRLEFSRLAWVKMESLGDRTLFAGANCFISVSASKVGCRRNCIYFTHKSADGWWVYEMESGSISAGWDTAESVTKSPVWDQTTTEE</sequence>
<dbReference type="InterPro" id="IPR005174">
    <property type="entry name" value="KIB1-4_b-propeller"/>
</dbReference>
<reference evidence="2 3" key="1">
    <citation type="submission" date="2024-02" db="EMBL/GenBank/DDBJ databases">
        <authorList>
            <person name="Vignale AGUSTIN F."/>
            <person name="Sosa J E."/>
            <person name="Modenutti C."/>
        </authorList>
    </citation>
    <scope>NUCLEOTIDE SEQUENCE [LARGE SCALE GENOMIC DNA]</scope>
</reference>
<evidence type="ECO:0000313" key="2">
    <source>
        <dbReference type="EMBL" id="CAK9150951.1"/>
    </source>
</evidence>
<protein>
    <recommendedName>
        <fullName evidence="1">KIB1-4 beta-propeller domain-containing protein</fullName>
    </recommendedName>
</protein>